<evidence type="ECO:0000256" key="5">
    <source>
        <dbReference type="ARBA" id="ARBA00023015"/>
    </source>
</evidence>
<dbReference type="Pfam" id="PF00105">
    <property type="entry name" value="zf-C4"/>
    <property type="match status" value="1"/>
</dbReference>
<dbReference type="Proteomes" id="UP000746747">
    <property type="component" value="Unassembled WGS sequence"/>
</dbReference>
<evidence type="ECO:0000256" key="6">
    <source>
        <dbReference type="ARBA" id="ARBA00023125"/>
    </source>
</evidence>
<dbReference type="PROSITE" id="PS51030">
    <property type="entry name" value="NUCLEAR_REC_DBD_2"/>
    <property type="match status" value="1"/>
</dbReference>
<protein>
    <recommendedName>
        <fullName evidence="10">Nuclear receptor subfamily 2 group B member 4</fullName>
    </recommendedName>
</protein>
<dbReference type="InterPro" id="IPR001723">
    <property type="entry name" value="Nuclear_hrmn_rcpt"/>
</dbReference>
<evidence type="ECO:0000256" key="9">
    <source>
        <dbReference type="ARBA" id="ARBA00023242"/>
    </source>
</evidence>
<comment type="similarity">
    <text evidence="1">Belongs to the nuclear hormone receptor family. NR2 subfamily.</text>
</comment>
<dbReference type="InterPro" id="IPR000003">
    <property type="entry name" value="Retinoid-X_rcpt/HNF4"/>
</dbReference>
<dbReference type="CDD" id="cd06956">
    <property type="entry name" value="NR_DBD_RXR"/>
    <property type="match status" value="1"/>
</dbReference>
<evidence type="ECO:0000256" key="4">
    <source>
        <dbReference type="ARBA" id="ARBA00022833"/>
    </source>
</evidence>
<accession>A0A8J2Q2I1</accession>
<comment type="subcellular location">
    <subcellularLocation>
        <location evidence="11">Nucleus</location>
    </subcellularLocation>
</comment>
<feature type="domain" description="Nuclear receptor" evidence="12">
    <location>
        <begin position="126"/>
        <end position="201"/>
    </location>
</feature>
<evidence type="ECO:0000256" key="7">
    <source>
        <dbReference type="ARBA" id="ARBA00023163"/>
    </source>
</evidence>
<keyword evidence="8 11" id="KW-0675">Receptor</keyword>
<dbReference type="InterPro" id="IPR035500">
    <property type="entry name" value="NHR-like_dom_sf"/>
</dbReference>
<dbReference type="SMART" id="SM00430">
    <property type="entry name" value="HOLI"/>
    <property type="match status" value="1"/>
</dbReference>
<evidence type="ECO:0000256" key="3">
    <source>
        <dbReference type="ARBA" id="ARBA00022771"/>
    </source>
</evidence>
<dbReference type="SUPFAM" id="SSF57716">
    <property type="entry name" value="Glucocorticoid receptor-like (DNA-binding domain)"/>
    <property type="match status" value="1"/>
</dbReference>
<dbReference type="FunFam" id="3.30.50.10:FF:000005">
    <property type="entry name" value="Retinoic acid receptor RXR-alpha"/>
    <property type="match status" value="1"/>
</dbReference>
<feature type="domain" description="NR LBD" evidence="13">
    <location>
        <begin position="237"/>
        <end position="456"/>
    </location>
</feature>
<dbReference type="AlphaFoldDB" id="A0A8J2Q2I1"/>
<keyword evidence="5 11" id="KW-0805">Transcription regulation</keyword>
<dbReference type="Gene3D" id="1.10.565.10">
    <property type="entry name" value="Retinoid X Receptor"/>
    <property type="match status" value="1"/>
</dbReference>
<dbReference type="EMBL" id="CAKAEH010001589">
    <property type="protein sequence ID" value="CAG9537817.1"/>
    <property type="molecule type" value="Genomic_DNA"/>
</dbReference>
<keyword evidence="15" id="KW-1185">Reference proteome</keyword>
<keyword evidence="3 11" id="KW-0863">Zinc-finger</keyword>
<keyword evidence="6 11" id="KW-0238">DNA-binding</keyword>
<evidence type="ECO:0000259" key="13">
    <source>
        <dbReference type="PROSITE" id="PS51843"/>
    </source>
</evidence>
<keyword evidence="4 11" id="KW-0862">Zinc</keyword>
<evidence type="ECO:0000256" key="10">
    <source>
        <dbReference type="ARBA" id="ARBA00078913"/>
    </source>
</evidence>
<dbReference type="GO" id="GO:0003707">
    <property type="term" value="F:nuclear steroid receptor activity"/>
    <property type="evidence" value="ECO:0007669"/>
    <property type="project" value="InterPro"/>
</dbReference>
<dbReference type="GO" id="GO:0008270">
    <property type="term" value="F:zinc ion binding"/>
    <property type="evidence" value="ECO:0007669"/>
    <property type="project" value="UniProtKB-KW"/>
</dbReference>
<dbReference type="GO" id="GO:0043565">
    <property type="term" value="F:sequence-specific DNA binding"/>
    <property type="evidence" value="ECO:0007669"/>
    <property type="project" value="InterPro"/>
</dbReference>
<dbReference type="PROSITE" id="PS51843">
    <property type="entry name" value="NR_LBD"/>
    <property type="match status" value="1"/>
</dbReference>
<dbReference type="PRINTS" id="PR00545">
    <property type="entry name" value="RETINOIDXR"/>
</dbReference>
<dbReference type="GO" id="GO:0005634">
    <property type="term" value="C:nucleus"/>
    <property type="evidence" value="ECO:0007669"/>
    <property type="project" value="UniProtKB-SubCell"/>
</dbReference>
<organism evidence="14 15">
    <name type="scientific">Cercopithifilaria johnstoni</name>
    <dbReference type="NCBI Taxonomy" id="2874296"/>
    <lineage>
        <taxon>Eukaryota</taxon>
        <taxon>Metazoa</taxon>
        <taxon>Ecdysozoa</taxon>
        <taxon>Nematoda</taxon>
        <taxon>Chromadorea</taxon>
        <taxon>Rhabditida</taxon>
        <taxon>Spirurina</taxon>
        <taxon>Spiruromorpha</taxon>
        <taxon>Filarioidea</taxon>
        <taxon>Onchocercidae</taxon>
        <taxon>Cercopithifilaria</taxon>
    </lineage>
</organism>
<keyword evidence="2 11" id="KW-0479">Metal-binding</keyword>
<gene>
    <name evidence="14" type="ORF">CJOHNSTONI_LOCUS7583</name>
</gene>
<dbReference type="CDD" id="cd06943">
    <property type="entry name" value="NR_LBD_RXR_like"/>
    <property type="match status" value="1"/>
</dbReference>
<dbReference type="SMART" id="SM00399">
    <property type="entry name" value="ZnF_C4"/>
    <property type="match status" value="1"/>
</dbReference>
<dbReference type="PRINTS" id="PR00398">
    <property type="entry name" value="STRDHORMONER"/>
</dbReference>
<sequence>MDLCPPDWFDSNLITTPTSFDLIQNGARNKRKRETTYRNGVSDLEQPEEQFSQVLNNYFHFSNPTSTTWFQQEQMLPSNTQLLRPTTDRSQEFTVSNDEVSSTTPNMTLYAIQKSSTSINLGTTTKHICAICGDRASGKHYGVYSCEGCKGFFKRTVRKDLIYLCRENRNCIIDKRQRNRCQYCRYRKCQSMGMKREAVQEERQSSRADITKVLNIGGQRHITTSQMEAESTSTYGGLEIHLERIAAAEEASEALFSNIKIESNDISSCESLEWQMIRIVEWALMLPSFNEILVEDQARLIRFGWHELILADIAYRSTINKLLLWPERVMERNDAEILGYRIIFDRIINELTVRMKDLDVDRVEIAALRCAILYNPSVSGLRNVSVVESLRDKVMVCLEDYCRQHHPAQTQRFAKLLLRMPALRSLSLHCAENDGFIITAPSIQDLIRILIQRQNVQRNL</sequence>
<name>A0A8J2Q2I1_9BILA</name>
<dbReference type="InterPro" id="IPR013088">
    <property type="entry name" value="Znf_NHR/GATA"/>
</dbReference>
<keyword evidence="9 11" id="KW-0539">Nucleus</keyword>
<proteinExistence type="inferred from homology"/>
<dbReference type="PANTHER" id="PTHR24083">
    <property type="entry name" value="NUCLEAR HORMONE RECEPTOR"/>
    <property type="match status" value="1"/>
</dbReference>
<dbReference type="InterPro" id="IPR001628">
    <property type="entry name" value="Znf_hrmn_rcpt"/>
</dbReference>
<keyword evidence="7 11" id="KW-0804">Transcription</keyword>
<dbReference type="InterPro" id="IPR050274">
    <property type="entry name" value="Nuclear_hormone_rcpt_NR2"/>
</dbReference>
<evidence type="ECO:0000256" key="2">
    <source>
        <dbReference type="ARBA" id="ARBA00022723"/>
    </source>
</evidence>
<evidence type="ECO:0000256" key="1">
    <source>
        <dbReference type="ARBA" id="ARBA00006421"/>
    </source>
</evidence>
<evidence type="ECO:0000313" key="15">
    <source>
        <dbReference type="Proteomes" id="UP000746747"/>
    </source>
</evidence>
<dbReference type="Gene3D" id="3.30.50.10">
    <property type="entry name" value="Erythroid Transcription Factor GATA-1, subunit A"/>
    <property type="match status" value="1"/>
</dbReference>
<comment type="caution">
    <text evidence="14">The sequence shown here is derived from an EMBL/GenBank/DDBJ whole genome shotgun (WGS) entry which is preliminary data.</text>
</comment>
<evidence type="ECO:0000256" key="8">
    <source>
        <dbReference type="ARBA" id="ARBA00023170"/>
    </source>
</evidence>
<dbReference type="OrthoDB" id="5771769at2759"/>
<evidence type="ECO:0000313" key="14">
    <source>
        <dbReference type="EMBL" id="CAG9537817.1"/>
    </source>
</evidence>
<dbReference type="SUPFAM" id="SSF48508">
    <property type="entry name" value="Nuclear receptor ligand-binding domain"/>
    <property type="match status" value="1"/>
</dbReference>
<evidence type="ECO:0000256" key="11">
    <source>
        <dbReference type="RuleBase" id="RU004334"/>
    </source>
</evidence>
<dbReference type="PRINTS" id="PR00047">
    <property type="entry name" value="STROIDFINGER"/>
</dbReference>
<dbReference type="Pfam" id="PF00104">
    <property type="entry name" value="Hormone_recep"/>
    <property type="match status" value="1"/>
</dbReference>
<dbReference type="PROSITE" id="PS00031">
    <property type="entry name" value="NUCLEAR_REC_DBD_1"/>
    <property type="match status" value="1"/>
</dbReference>
<reference evidence="14" key="1">
    <citation type="submission" date="2021-09" db="EMBL/GenBank/DDBJ databases">
        <authorList>
            <consortium name="Pathogen Informatics"/>
        </authorList>
    </citation>
    <scope>NUCLEOTIDE SEQUENCE</scope>
</reference>
<dbReference type="InterPro" id="IPR000536">
    <property type="entry name" value="Nucl_hrmn_rcpt_lig-bd"/>
</dbReference>
<evidence type="ECO:0000259" key="12">
    <source>
        <dbReference type="PROSITE" id="PS51030"/>
    </source>
</evidence>